<reference evidence="1" key="1">
    <citation type="submission" date="2021-02" db="EMBL/GenBank/DDBJ databases">
        <authorList>
            <person name="Dougan E. K."/>
            <person name="Rhodes N."/>
            <person name="Thang M."/>
            <person name="Chan C."/>
        </authorList>
    </citation>
    <scope>NUCLEOTIDE SEQUENCE</scope>
</reference>
<dbReference type="Proteomes" id="UP000604046">
    <property type="component" value="Unassembled WGS sequence"/>
</dbReference>
<proteinExistence type="predicted"/>
<protein>
    <submittedName>
        <fullName evidence="1">GIP protein</fullName>
    </submittedName>
</protein>
<organism evidence="1 2">
    <name type="scientific">Symbiodinium natans</name>
    <dbReference type="NCBI Taxonomy" id="878477"/>
    <lineage>
        <taxon>Eukaryota</taxon>
        <taxon>Sar</taxon>
        <taxon>Alveolata</taxon>
        <taxon>Dinophyceae</taxon>
        <taxon>Suessiales</taxon>
        <taxon>Symbiodiniaceae</taxon>
        <taxon>Symbiodinium</taxon>
    </lineage>
</organism>
<sequence length="387" mass="42954">MLGTDLALGSTPVATDDLCCHFSGRRSGCCHRSVKPDKRQRESMEGLSSRELLEMLLTQLSRRAACAGLAFESFGIQQELHQALANSTREDASLKPAQQRNLLKLVSRMSWCQFLQFAKTNCNGDPSFLDSFQRRVASLRHGVIPDEQTRMQQQCCISEPFWLSSRKAEKGQHRLTNAEVPKRQNTGRNIVNQRDDCGTREHFGHSTLAISASNGGKSEYKSESGLSRARIGGTGASLADGRVLDKGCHRLLGGMPEDGNMTELCTAELILDMLVACASSRELLEMLLTQLSRRAACAGLAFESFGIQQELHQALANSTREDASLKPAQQRNLLKLVSRMSWCQFLQFAKTNCNSDPSFLDSFQRRVASLRHGVIPDEQTRGPSFWL</sequence>
<dbReference type="OrthoDB" id="420946at2759"/>
<name>A0A812SXZ4_9DINO</name>
<dbReference type="EMBL" id="CAJNDS010002490">
    <property type="protein sequence ID" value="CAE7496417.1"/>
    <property type="molecule type" value="Genomic_DNA"/>
</dbReference>
<comment type="caution">
    <text evidence="1">The sequence shown here is derived from an EMBL/GenBank/DDBJ whole genome shotgun (WGS) entry which is preliminary data.</text>
</comment>
<gene>
    <name evidence="1" type="primary">GIP</name>
    <name evidence="1" type="ORF">SNAT2548_LOCUS27806</name>
</gene>
<accession>A0A812SXZ4</accession>
<evidence type="ECO:0000313" key="2">
    <source>
        <dbReference type="Proteomes" id="UP000604046"/>
    </source>
</evidence>
<evidence type="ECO:0000313" key="1">
    <source>
        <dbReference type="EMBL" id="CAE7496417.1"/>
    </source>
</evidence>
<dbReference type="AlphaFoldDB" id="A0A812SXZ4"/>
<keyword evidence="2" id="KW-1185">Reference proteome</keyword>